<proteinExistence type="inferred from homology"/>
<keyword evidence="12 16" id="KW-0694">RNA-binding</keyword>
<feature type="short sequence motif" description="'HIGH' region" evidence="16">
    <location>
        <begin position="10"/>
        <end position="20"/>
    </location>
</feature>
<comment type="caution">
    <text evidence="18">The sequence shown here is derived from an EMBL/GenBank/DDBJ whole genome shotgun (WGS) entry which is preliminary data.</text>
</comment>
<dbReference type="GO" id="GO:0005829">
    <property type="term" value="C:cytosol"/>
    <property type="evidence" value="ECO:0007669"/>
    <property type="project" value="TreeGrafter"/>
</dbReference>
<comment type="subunit">
    <text evidence="4 16">Homodimer.</text>
</comment>
<evidence type="ECO:0000256" key="13">
    <source>
        <dbReference type="ARBA" id="ARBA00022917"/>
    </source>
</evidence>
<dbReference type="CDD" id="cd07957">
    <property type="entry name" value="Anticodon_Ia_Met"/>
    <property type="match status" value="1"/>
</dbReference>
<evidence type="ECO:0000256" key="8">
    <source>
        <dbReference type="ARBA" id="ARBA00022723"/>
    </source>
</evidence>
<dbReference type="GO" id="GO:0005524">
    <property type="term" value="F:ATP binding"/>
    <property type="evidence" value="ECO:0007669"/>
    <property type="project" value="UniProtKB-UniRule"/>
</dbReference>
<evidence type="ECO:0000256" key="3">
    <source>
        <dbReference type="ARBA" id="ARBA00008258"/>
    </source>
</evidence>
<accession>A0A7C4CD76</accession>
<dbReference type="GO" id="GO:0006431">
    <property type="term" value="P:methionyl-tRNA aminoacylation"/>
    <property type="evidence" value="ECO:0007669"/>
    <property type="project" value="UniProtKB-UniRule"/>
</dbReference>
<evidence type="ECO:0000256" key="5">
    <source>
        <dbReference type="ARBA" id="ARBA00022490"/>
    </source>
</evidence>
<keyword evidence="14 16" id="KW-0030">Aminoacyl-tRNA synthetase</keyword>
<dbReference type="Pfam" id="PF09334">
    <property type="entry name" value="tRNA-synt_1g"/>
    <property type="match status" value="1"/>
</dbReference>
<dbReference type="GO" id="GO:0004825">
    <property type="term" value="F:methionine-tRNA ligase activity"/>
    <property type="evidence" value="ECO:0007669"/>
    <property type="project" value="UniProtKB-UniRule"/>
</dbReference>
<evidence type="ECO:0000256" key="10">
    <source>
        <dbReference type="ARBA" id="ARBA00022833"/>
    </source>
</evidence>
<protein>
    <recommendedName>
        <fullName evidence="16">Methionine--tRNA ligase</fullName>
        <ecNumber evidence="16">6.1.1.10</ecNumber>
    </recommendedName>
    <alternativeName>
        <fullName evidence="16">Methionyl-tRNA synthetase</fullName>
        <shortName evidence="16">MetRS</shortName>
    </alternativeName>
</protein>
<evidence type="ECO:0000256" key="9">
    <source>
        <dbReference type="ARBA" id="ARBA00022741"/>
    </source>
</evidence>
<evidence type="ECO:0000313" key="18">
    <source>
        <dbReference type="EMBL" id="HGK27909.1"/>
    </source>
</evidence>
<feature type="binding site" evidence="16">
    <location>
        <position position="158"/>
    </location>
    <ligand>
        <name>Zn(2+)</name>
        <dbReference type="ChEBI" id="CHEBI:29105"/>
    </ligand>
</feature>
<feature type="binding site" evidence="16">
    <location>
        <position position="142"/>
    </location>
    <ligand>
        <name>Zn(2+)</name>
        <dbReference type="ChEBI" id="CHEBI:29105"/>
    </ligand>
</feature>
<name>A0A7C4CD76_UNCW3</name>
<evidence type="ECO:0000256" key="1">
    <source>
        <dbReference type="ARBA" id="ARBA00003314"/>
    </source>
</evidence>
<keyword evidence="11 16" id="KW-0067">ATP-binding</keyword>
<dbReference type="CDD" id="cd00814">
    <property type="entry name" value="MetRS_core"/>
    <property type="match status" value="1"/>
</dbReference>
<dbReference type="Pfam" id="PF01588">
    <property type="entry name" value="tRNA_bind"/>
    <property type="match status" value="1"/>
</dbReference>
<dbReference type="InterPro" id="IPR014758">
    <property type="entry name" value="Met-tRNA_synth"/>
</dbReference>
<gene>
    <name evidence="16" type="primary">metG</name>
    <name evidence="18" type="ORF">ENS41_03035</name>
</gene>
<dbReference type="AlphaFoldDB" id="A0A7C4CD76"/>
<dbReference type="InterPro" id="IPR033911">
    <property type="entry name" value="MetRS_core"/>
</dbReference>
<dbReference type="NCBIfam" id="NF001100">
    <property type="entry name" value="PRK00133.1"/>
    <property type="match status" value="1"/>
</dbReference>
<keyword evidence="9 16" id="KW-0547">Nucleotide-binding</keyword>
<dbReference type="InterPro" id="IPR009080">
    <property type="entry name" value="tRNAsynth_Ia_anticodon-bd"/>
</dbReference>
<dbReference type="SUPFAM" id="SSF52374">
    <property type="entry name" value="Nucleotidylyl transferase"/>
    <property type="match status" value="1"/>
</dbReference>
<dbReference type="HAMAP" id="MF_00098">
    <property type="entry name" value="Met_tRNA_synth_type1"/>
    <property type="match status" value="1"/>
</dbReference>
<feature type="binding site" evidence="16">
    <location>
        <position position="334"/>
    </location>
    <ligand>
        <name>ATP</name>
        <dbReference type="ChEBI" id="CHEBI:30616"/>
    </ligand>
</feature>
<keyword evidence="6 16" id="KW-0820">tRNA-binding</keyword>
<dbReference type="FunFam" id="2.40.50.140:FF:000042">
    <property type="entry name" value="Methionine--tRNA ligase"/>
    <property type="match status" value="1"/>
</dbReference>
<evidence type="ECO:0000256" key="11">
    <source>
        <dbReference type="ARBA" id="ARBA00022840"/>
    </source>
</evidence>
<dbReference type="GO" id="GO:0046872">
    <property type="term" value="F:metal ion binding"/>
    <property type="evidence" value="ECO:0007669"/>
    <property type="project" value="UniProtKB-KW"/>
</dbReference>
<organism evidence="18">
    <name type="scientific">candidate division WOR-3 bacterium</name>
    <dbReference type="NCBI Taxonomy" id="2052148"/>
    <lineage>
        <taxon>Bacteria</taxon>
        <taxon>Bacteria division WOR-3</taxon>
    </lineage>
</organism>
<dbReference type="EC" id="6.1.1.10" evidence="16"/>
<evidence type="ECO:0000256" key="6">
    <source>
        <dbReference type="ARBA" id="ARBA00022555"/>
    </source>
</evidence>
<comment type="similarity">
    <text evidence="3 16">Belongs to the class-I aminoacyl-tRNA synthetase family. MetG type 1 subfamily.</text>
</comment>
<comment type="subcellular location">
    <subcellularLocation>
        <location evidence="2 16">Cytoplasm</location>
    </subcellularLocation>
</comment>
<comment type="cofactor">
    <cofactor evidence="16">
        <name>Zn(2+)</name>
        <dbReference type="ChEBI" id="CHEBI:29105"/>
    </cofactor>
    <text evidence="16">Binds 1 zinc ion per subunit.</text>
</comment>
<dbReference type="SUPFAM" id="SSF50249">
    <property type="entry name" value="Nucleic acid-binding proteins"/>
    <property type="match status" value="1"/>
</dbReference>
<dbReference type="InterPro" id="IPR041872">
    <property type="entry name" value="Anticodon_Met"/>
</dbReference>
<comment type="function">
    <text evidence="1 16">Is required not only for elongation of protein synthesis but also for the initiation of all mRNA translation through initiator tRNA(fMet) aminoacylation.</text>
</comment>
<evidence type="ECO:0000256" key="4">
    <source>
        <dbReference type="ARBA" id="ARBA00011738"/>
    </source>
</evidence>
<dbReference type="FunFam" id="2.20.28.20:FF:000001">
    <property type="entry name" value="Methionine--tRNA ligase"/>
    <property type="match status" value="1"/>
</dbReference>
<dbReference type="PANTHER" id="PTHR45765:SF1">
    <property type="entry name" value="METHIONINE--TRNA LIGASE, CYTOPLASMIC"/>
    <property type="match status" value="1"/>
</dbReference>
<dbReference type="InterPro" id="IPR012340">
    <property type="entry name" value="NA-bd_OB-fold"/>
</dbReference>
<feature type="binding site" evidence="16">
    <location>
        <position position="145"/>
    </location>
    <ligand>
        <name>Zn(2+)</name>
        <dbReference type="ChEBI" id="CHEBI:29105"/>
    </ligand>
</feature>
<sequence>MKLLVTSALPYANGEIHFGHLAGAYLPADIYTKYHRLKGSDVLYICGSDEHGVPITIAAQKAGVTPQEVVDRFHPSIRKSFEAFGIEFDNYSRTSLPLHHRTAQAFFREVHRRGYIYPRTTSQLFCPACRMFLADRYVEGTCPSCGAGEARGDQCEQCGKWIEPFDLIDPKCKTCGATPEVRETTHWFFALSRLEPRLREWLDTKHDWKPNVRRFCEGWFSRGLQDRAITRDLTWGVPVPLPEAMDKVMYVWFDAPIGYISSTREWAEGTGDPERWRDYWLDPQTKLVHFIGKDNIVFHAIVWPAMLMAHEGYILPSDIPANEFLNLEGTKLSTSRNWAVWLPDYLSRFPADPLRYTLAVNLPENRDVDFTWRDYVARNNNELADVFGNFINRVAVFVRKNYAGRVPSAVGEDAESGRVMHAIAEAPVRIGRLIESCQLKDAAREMMALASLGNRYFDYQAPWLSFRHDRTKCNRTIATCCRLVSLLEVISYPFLPFTSRRLGRMLGLAKRSWDEAARAELPAELGNAEILFQKLDESIIAQEVTKLGVPKTNTRGEHPAEETDMISIDDLRKVELKTATVISAEMVPGTKKLVRLTIDIGVEQRQIVAGVGEAYRPEELVGKSVVVVANLQPAVIRGVQSNGMLLAAVSGESVALLTLDRTLPPGTPVS</sequence>
<reference evidence="18" key="1">
    <citation type="journal article" date="2020" name="mSystems">
        <title>Genome- and Community-Level Interaction Insights into Carbon Utilization and Element Cycling Functions of Hydrothermarchaeota in Hydrothermal Sediment.</title>
        <authorList>
            <person name="Zhou Z."/>
            <person name="Liu Y."/>
            <person name="Xu W."/>
            <person name="Pan J."/>
            <person name="Luo Z.H."/>
            <person name="Li M."/>
        </authorList>
    </citation>
    <scope>NUCLEOTIDE SEQUENCE [LARGE SCALE GENOMIC DNA]</scope>
    <source>
        <strain evidence="18">SpSt-488</strain>
    </source>
</reference>
<evidence type="ECO:0000256" key="16">
    <source>
        <dbReference type="HAMAP-Rule" id="MF_00098"/>
    </source>
</evidence>
<evidence type="ECO:0000256" key="15">
    <source>
        <dbReference type="ARBA" id="ARBA00047364"/>
    </source>
</evidence>
<evidence type="ECO:0000259" key="17">
    <source>
        <dbReference type="PROSITE" id="PS50886"/>
    </source>
</evidence>
<dbReference type="EMBL" id="DSUT01000055">
    <property type="protein sequence ID" value="HGK27909.1"/>
    <property type="molecule type" value="Genomic_DNA"/>
</dbReference>
<dbReference type="CDD" id="cd02800">
    <property type="entry name" value="tRNA_bind_EcMetRS_like"/>
    <property type="match status" value="1"/>
</dbReference>
<dbReference type="InterPro" id="IPR029038">
    <property type="entry name" value="MetRS_Zn"/>
</dbReference>
<dbReference type="PROSITE" id="PS50886">
    <property type="entry name" value="TRBD"/>
    <property type="match status" value="1"/>
</dbReference>
<dbReference type="SUPFAM" id="SSF47323">
    <property type="entry name" value="Anticodon-binding domain of a subclass of class I aminoacyl-tRNA synthetases"/>
    <property type="match status" value="1"/>
</dbReference>
<dbReference type="PRINTS" id="PR01041">
    <property type="entry name" value="TRNASYNTHMET"/>
</dbReference>
<dbReference type="Gene3D" id="3.40.50.620">
    <property type="entry name" value="HUPs"/>
    <property type="match status" value="1"/>
</dbReference>
<feature type="short sequence motif" description="'KMSKS' region" evidence="16">
    <location>
        <begin position="331"/>
        <end position="335"/>
    </location>
</feature>
<keyword evidence="8 16" id="KW-0479">Metal-binding</keyword>
<evidence type="ECO:0000256" key="2">
    <source>
        <dbReference type="ARBA" id="ARBA00004496"/>
    </source>
</evidence>
<dbReference type="Gene3D" id="1.10.730.10">
    <property type="entry name" value="Isoleucyl-tRNA Synthetase, Domain 1"/>
    <property type="match status" value="1"/>
</dbReference>
<dbReference type="InterPro" id="IPR015413">
    <property type="entry name" value="Methionyl/Leucyl_tRNA_Synth"/>
</dbReference>
<dbReference type="Pfam" id="PF19303">
    <property type="entry name" value="Anticodon_3"/>
    <property type="match status" value="1"/>
</dbReference>
<evidence type="ECO:0000256" key="7">
    <source>
        <dbReference type="ARBA" id="ARBA00022598"/>
    </source>
</evidence>
<keyword evidence="10 16" id="KW-0862">Zinc</keyword>
<keyword evidence="13 16" id="KW-0648">Protein biosynthesis</keyword>
<dbReference type="InterPro" id="IPR004495">
    <property type="entry name" value="Met-tRNA-synth_bsu_C"/>
</dbReference>
<comment type="catalytic activity">
    <reaction evidence="15 16">
        <text>tRNA(Met) + L-methionine + ATP = L-methionyl-tRNA(Met) + AMP + diphosphate</text>
        <dbReference type="Rhea" id="RHEA:13481"/>
        <dbReference type="Rhea" id="RHEA-COMP:9667"/>
        <dbReference type="Rhea" id="RHEA-COMP:9698"/>
        <dbReference type="ChEBI" id="CHEBI:30616"/>
        <dbReference type="ChEBI" id="CHEBI:33019"/>
        <dbReference type="ChEBI" id="CHEBI:57844"/>
        <dbReference type="ChEBI" id="CHEBI:78442"/>
        <dbReference type="ChEBI" id="CHEBI:78530"/>
        <dbReference type="ChEBI" id="CHEBI:456215"/>
        <dbReference type="EC" id="6.1.1.10"/>
    </reaction>
</comment>
<dbReference type="PANTHER" id="PTHR45765">
    <property type="entry name" value="METHIONINE--TRNA LIGASE"/>
    <property type="match status" value="1"/>
</dbReference>
<dbReference type="GO" id="GO:0000049">
    <property type="term" value="F:tRNA binding"/>
    <property type="evidence" value="ECO:0007669"/>
    <property type="project" value="UniProtKB-UniRule"/>
</dbReference>
<dbReference type="SUPFAM" id="SSF57770">
    <property type="entry name" value="Methionyl-tRNA synthetase (MetRS), Zn-domain"/>
    <property type="match status" value="1"/>
</dbReference>
<keyword evidence="7 16" id="KW-0436">Ligase</keyword>
<feature type="domain" description="TRNA-binding" evidence="17">
    <location>
        <begin position="570"/>
        <end position="670"/>
    </location>
</feature>
<dbReference type="InterPro" id="IPR002547">
    <property type="entry name" value="tRNA-bd_dom"/>
</dbReference>
<dbReference type="InterPro" id="IPR023458">
    <property type="entry name" value="Met-tRNA_ligase_1"/>
</dbReference>
<dbReference type="Gene3D" id="2.40.50.140">
    <property type="entry name" value="Nucleic acid-binding proteins"/>
    <property type="match status" value="1"/>
</dbReference>
<dbReference type="InterPro" id="IPR014729">
    <property type="entry name" value="Rossmann-like_a/b/a_fold"/>
</dbReference>
<evidence type="ECO:0000256" key="14">
    <source>
        <dbReference type="ARBA" id="ARBA00023146"/>
    </source>
</evidence>
<evidence type="ECO:0000256" key="12">
    <source>
        <dbReference type="ARBA" id="ARBA00022884"/>
    </source>
</evidence>
<dbReference type="Gene3D" id="2.20.28.20">
    <property type="entry name" value="Methionyl-tRNA synthetase, Zn-domain"/>
    <property type="match status" value="1"/>
</dbReference>
<keyword evidence="5 16" id="KW-0963">Cytoplasm</keyword>
<dbReference type="NCBIfam" id="TIGR00399">
    <property type="entry name" value="metG_C_term"/>
    <property type="match status" value="1"/>
</dbReference>
<dbReference type="NCBIfam" id="TIGR00398">
    <property type="entry name" value="metG"/>
    <property type="match status" value="1"/>
</dbReference>
<feature type="binding site" evidence="16">
    <location>
        <position position="155"/>
    </location>
    <ligand>
        <name>Zn(2+)</name>
        <dbReference type="ChEBI" id="CHEBI:29105"/>
    </ligand>
</feature>